<dbReference type="Gene3D" id="3.90.660.10">
    <property type="match status" value="1"/>
</dbReference>
<evidence type="ECO:0000313" key="4">
    <source>
        <dbReference type="EMBL" id="BDZ51963.1"/>
    </source>
</evidence>
<organism evidence="4 5">
    <name type="scientific">Frondihabitans sucicola</name>
    <dbReference type="NCBI Taxonomy" id="1268041"/>
    <lineage>
        <taxon>Bacteria</taxon>
        <taxon>Bacillati</taxon>
        <taxon>Actinomycetota</taxon>
        <taxon>Actinomycetes</taxon>
        <taxon>Micrococcales</taxon>
        <taxon>Microbacteriaceae</taxon>
        <taxon>Frondihabitans</taxon>
    </lineage>
</organism>
<dbReference type="InterPro" id="IPR050281">
    <property type="entry name" value="Flavin_monoamine_oxidase"/>
</dbReference>
<dbReference type="Pfam" id="PF01593">
    <property type="entry name" value="Amino_oxidase"/>
    <property type="match status" value="2"/>
</dbReference>
<reference evidence="5" key="1">
    <citation type="journal article" date="2019" name="Int. J. Syst. Evol. Microbiol.">
        <title>The Global Catalogue of Microorganisms (GCM) 10K type strain sequencing project: providing services to taxonomists for standard genome sequencing and annotation.</title>
        <authorList>
            <consortium name="The Broad Institute Genomics Platform"/>
            <consortium name="The Broad Institute Genome Sequencing Center for Infectious Disease"/>
            <person name="Wu L."/>
            <person name="Ma J."/>
        </authorList>
    </citation>
    <scope>NUCLEOTIDE SEQUENCE [LARGE SCALE GENOMIC DNA]</scope>
    <source>
        <strain evidence="5">NBRC 108728</strain>
    </source>
</reference>
<sequence>MSISRRLFLTGSLSGAGVLLLSACTDPAPKPSATATRSPSPTPTPTPTATGPKPSAFRRSTWGTDPYAYGSSSFLTADSTDDDRSTLRTPLDDKVFFAGEAVAETDPGTVMGAHASGLAAAAQVAAVAGSGERIAVIGAGMAGATAARALADQGFDVVVVEARHRVGGRIASYESDDWPIEVQLGVSTLFGDGASAFESLLAAEGVSTVELAASGTASLDGRTSPLPTTAAITTALASAYAWAERQSQEVTVSSALTGSGAAARLGTTADATGVSDADRLAFLLTDALPARFGAGPSALSARVLDEEPLPQGAHLVTEGFGDYVTAQLKDLDVLRGSNVTQIDYGNQGIGLRFVTGESLSADRVVSTIPLGVLKKKKIVFVPALPAAQLASIDALGVGVQDVLWLRFDEKLWSSDATVWAVLDDSATYKIWLNLEPATGSPILVALTGGSAATKIGKLGDGEAVAAAVASISSYFDLAPSTASPTPTPSSSPAP</sequence>
<dbReference type="SUPFAM" id="SSF54373">
    <property type="entry name" value="FAD-linked reductases, C-terminal domain"/>
    <property type="match status" value="1"/>
</dbReference>
<keyword evidence="5" id="KW-1185">Reference proteome</keyword>
<evidence type="ECO:0000259" key="3">
    <source>
        <dbReference type="Pfam" id="PF01593"/>
    </source>
</evidence>
<evidence type="ECO:0000313" key="5">
    <source>
        <dbReference type="Proteomes" id="UP001321486"/>
    </source>
</evidence>
<dbReference type="InterPro" id="IPR002937">
    <property type="entry name" value="Amino_oxidase"/>
</dbReference>
<dbReference type="PANTHER" id="PTHR10742">
    <property type="entry name" value="FLAVIN MONOAMINE OXIDASE"/>
    <property type="match status" value="1"/>
</dbReference>
<dbReference type="PROSITE" id="PS51257">
    <property type="entry name" value="PROKAR_LIPOPROTEIN"/>
    <property type="match status" value="1"/>
</dbReference>
<accession>A0ABN6Y7L6</accession>
<feature type="domain" description="Amine oxidase" evidence="3">
    <location>
        <begin position="51"/>
        <end position="124"/>
    </location>
</feature>
<protein>
    <recommendedName>
        <fullName evidence="3">Amine oxidase domain-containing protein</fullName>
    </recommendedName>
</protein>
<dbReference type="SUPFAM" id="SSF51905">
    <property type="entry name" value="FAD/NAD(P)-binding domain"/>
    <property type="match status" value="2"/>
</dbReference>
<dbReference type="PROSITE" id="PS51318">
    <property type="entry name" value="TAT"/>
    <property type="match status" value="1"/>
</dbReference>
<dbReference type="InterPro" id="IPR006311">
    <property type="entry name" value="TAT_signal"/>
</dbReference>
<name>A0ABN6Y7L6_9MICO</name>
<proteinExistence type="predicted"/>
<dbReference type="EMBL" id="AP027732">
    <property type="protein sequence ID" value="BDZ51963.1"/>
    <property type="molecule type" value="Genomic_DNA"/>
</dbReference>
<feature type="region of interest" description="Disordered" evidence="1">
    <location>
        <begin position="28"/>
        <end position="62"/>
    </location>
</feature>
<dbReference type="RefSeq" id="WP_286344615.1">
    <property type="nucleotide sequence ID" value="NZ_AP027732.1"/>
</dbReference>
<evidence type="ECO:0000256" key="2">
    <source>
        <dbReference type="SAM" id="SignalP"/>
    </source>
</evidence>
<feature type="domain" description="Amine oxidase" evidence="3">
    <location>
        <begin position="141"/>
        <end position="478"/>
    </location>
</feature>
<dbReference type="PANTHER" id="PTHR10742:SF410">
    <property type="entry name" value="LYSINE-SPECIFIC HISTONE DEMETHYLASE 2"/>
    <property type="match status" value="1"/>
</dbReference>
<dbReference type="Gene3D" id="3.50.50.60">
    <property type="entry name" value="FAD/NAD(P)-binding domain"/>
    <property type="match status" value="2"/>
</dbReference>
<feature type="chain" id="PRO_5047083863" description="Amine oxidase domain-containing protein" evidence="2">
    <location>
        <begin position="17"/>
        <end position="494"/>
    </location>
</feature>
<feature type="signal peptide" evidence="2">
    <location>
        <begin position="1"/>
        <end position="16"/>
    </location>
</feature>
<evidence type="ECO:0000256" key="1">
    <source>
        <dbReference type="SAM" id="MobiDB-lite"/>
    </source>
</evidence>
<gene>
    <name evidence="4" type="ORF">GCM10025867_42040</name>
</gene>
<keyword evidence="2" id="KW-0732">Signal</keyword>
<dbReference type="InterPro" id="IPR036188">
    <property type="entry name" value="FAD/NAD-bd_sf"/>
</dbReference>
<dbReference type="Proteomes" id="UP001321486">
    <property type="component" value="Chromosome"/>
</dbReference>